<reference evidence="3" key="2">
    <citation type="journal article" date="2021" name="PeerJ">
        <title>Extensive microbial diversity within the chicken gut microbiome revealed by metagenomics and culture.</title>
        <authorList>
            <person name="Gilroy R."/>
            <person name="Ravi A."/>
            <person name="Getino M."/>
            <person name="Pursley I."/>
            <person name="Horton D.L."/>
            <person name="Alikhan N.F."/>
            <person name="Baker D."/>
            <person name="Gharbi K."/>
            <person name="Hall N."/>
            <person name="Watson M."/>
            <person name="Adriaenssens E.M."/>
            <person name="Foster-Nyarko E."/>
            <person name="Jarju S."/>
            <person name="Secka A."/>
            <person name="Antonio M."/>
            <person name="Oren A."/>
            <person name="Chaudhuri R.R."/>
            <person name="La Ragione R."/>
            <person name="Hildebrand F."/>
            <person name="Pallen M.J."/>
        </authorList>
    </citation>
    <scope>NUCLEOTIDE SEQUENCE</scope>
    <source>
        <strain evidence="3">ChiSjej6B24-2974</strain>
    </source>
</reference>
<feature type="signal peptide" evidence="2">
    <location>
        <begin position="1"/>
        <end position="20"/>
    </location>
</feature>
<feature type="compositionally biased region" description="Low complexity" evidence="1">
    <location>
        <begin position="81"/>
        <end position="128"/>
    </location>
</feature>
<feature type="region of interest" description="Disordered" evidence="1">
    <location>
        <begin position="65"/>
        <end position="128"/>
    </location>
</feature>
<dbReference type="AlphaFoldDB" id="A0A9D0ZQ74"/>
<sequence>MKKTLALFLTLAMFGSAAFAETDPVTRQRDITVEGVTETINETLYTSASGYTIWLPDGWTLQDAAAADPATDETATDETTADTAGDAVTDTATEDAATGTATDDATSADATTDTATDAAASDDAATGDATADDAAATDAAAAADDATATDDGTQFAADVYVPADNADVSLTVQPSTTLTADDAEASLQEASYTEDADATVGEIESFTMDSGVSASTVEVISGGVVYRYYFIAGDSLTLCVTAQFPEEATEGYGARMEEMVAGIEFATW</sequence>
<gene>
    <name evidence="3" type="ORF">IAA52_10985</name>
</gene>
<proteinExistence type="predicted"/>
<accession>A0A9D0ZQ74</accession>
<keyword evidence="2" id="KW-0732">Signal</keyword>
<reference evidence="3" key="1">
    <citation type="submission" date="2020-10" db="EMBL/GenBank/DDBJ databases">
        <authorList>
            <person name="Gilroy R."/>
        </authorList>
    </citation>
    <scope>NUCLEOTIDE SEQUENCE</scope>
    <source>
        <strain evidence="3">ChiSjej6B24-2974</strain>
    </source>
</reference>
<protein>
    <recommendedName>
        <fullName evidence="5">PsbP C-terminal domain-containing protein</fullName>
    </recommendedName>
</protein>
<evidence type="ECO:0000256" key="2">
    <source>
        <dbReference type="SAM" id="SignalP"/>
    </source>
</evidence>
<evidence type="ECO:0000313" key="4">
    <source>
        <dbReference type="Proteomes" id="UP000824260"/>
    </source>
</evidence>
<evidence type="ECO:0008006" key="5">
    <source>
        <dbReference type="Google" id="ProtNLM"/>
    </source>
</evidence>
<dbReference type="EMBL" id="DVFZ01000103">
    <property type="protein sequence ID" value="HIQ83611.1"/>
    <property type="molecule type" value="Genomic_DNA"/>
</dbReference>
<evidence type="ECO:0000256" key="1">
    <source>
        <dbReference type="SAM" id="MobiDB-lite"/>
    </source>
</evidence>
<evidence type="ECO:0000313" key="3">
    <source>
        <dbReference type="EMBL" id="HIQ83611.1"/>
    </source>
</evidence>
<feature type="compositionally biased region" description="Acidic residues" evidence="1">
    <location>
        <begin position="70"/>
        <end position="80"/>
    </location>
</feature>
<comment type="caution">
    <text evidence="3">The sequence shown here is derived from an EMBL/GenBank/DDBJ whole genome shotgun (WGS) entry which is preliminary data.</text>
</comment>
<organism evidence="3 4">
    <name type="scientific">Candidatus Pullichristensenella stercorigallinarum</name>
    <dbReference type="NCBI Taxonomy" id="2840909"/>
    <lineage>
        <taxon>Bacteria</taxon>
        <taxon>Bacillati</taxon>
        <taxon>Bacillota</taxon>
        <taxon>Clostridia</taxon>
        <taxon>Candidatus Pullichristensenella</taxon>
    </lineage>
</organism>
<dbReference type="Proteomes" id="UP000824260">
    <property type="component" value="Unassembled WGS sequence"/>
</dbReference>
<feature type="chain" id="PRO_5039546695" description="PsbP C-terminal domain-containing protein" evidence="2">
    <location>
        <begin position="21"/>
        <end position="268"/>
    </location>
</feature>
<name>A0A9D0ZQ74_9FIRM</name>